<gene>
    <name evidence="3" type="ORF">C7459_11817</name>
</gene>
<evidence type="ECO:0000313" key="4">
    <source>
        <dbReference type="Proteomes" id="UP000245634"/>
    </source>
</evidence>
<accession>A0A316D404</accession>
<evidence type="ECO:0000256" key="1">
    <source>
        <dbReference type="SAM" id="Phobius"/>
    </source>
</evidence>
<organism evidence="3 4">
    <name type="scientific">Tumebacillus permanentifrigoris</name>
    <dbReference type="NCBI Taxonomy" id="378543"/>
    <lineage>
        <taxon>Bacteria</taxon>
        <taxon>Bacillati</taxon>
        <taxon>Bacillota</taxon>
        <taxon>Bacilli</taxon>
        <taxon>Bacillales</taxon>
        <taxon>Alicyclobacillaceae</taxon>
        <taxon>Tumebacillus</taxon>
    </lineage>
</organism>
<keyword evidence="1" id="KW-0472">Membrane</keyword>
<evidence type="ECO:0000313" key="3">
    <source>
        <dbReference type="EMBL" id="PWK06953.1"/>
    </source>
</evidence>
<evidence type="ECO:0008006" key="5">
    <source>
        <dbReference type="Google" id="ProtNLM"/>
    </source>
</evidence>
<feature type="transmembrane region" description="Helical" evidence="1">
    <location>
        <begin position="227"/>
        <end position="245"/>
    </location>
</feature>
<protein>
    <recommendedName>
        <fullName evidence="5">Extracellular protein</fullName>
    </recommendedName>
</protein>
<feature type="chain" id="PRO_5016268162" description="Extracellular protein" evidence="2">
    <location>
        <begin position="26"/>
        <end position="250"/>
    </location>
</feature>
<proteinExistence type="predicted"/>
<keyword evidence="4" id="KW-1185">Reference proteome</keyword>
<keyword evidence="2" id="KW-0732">Signal</keyword>
<feature type="signal peptide" evidence="2">
    <location>
        <begin position="1"/>
        <end position="25"/>
    </location>
</feature>
<dbReference type="RefSeq" id="WP_245884624.1">
    <property type="nucleotide sequence ID" value="NZ_QGGL01000018.1"/>
</dbReference>
<sequence length="250" mass="27358">MKLKWWLQIVLVLLVTAMVPMQALAYSYGNPNEEALATAYKNFVAKLAVDPPDFAGAKAEFDPLKAEVDQHMGAEPAQAIYDALDKKDKDAAMKSYQQTLVLNVARRMKSIEADFTNYKDGKLLLAKALATYEALAPIVKEKDAQLDTDIRAGFDKALESLGNPGLFGVGVKAADPALFKTSEDTILNGLMKVFEMKELKVGHFAKDSNESAGSGTADTSDAAWKNWLPLVLIAVVFTAIVVWAMRRKRA</sequence>
<comment type="caution">
    <text evidence="3">The sequence shown here is derived from an EMBL/GenBank/DDBJ whole genome shotgun (WGS) entry which is preliminary data.</text>
</comment>
<name>A0A316D404_9BACL</name>
<dbReference type="AlphaFoldDB" id="A0A316D404"/>
<keyword evidence="1" id="KW-1133">Transmembrane helix</keyword>
<dbReference type="EMBL" id="QGGL01000018">
    <property type="protein sequence ID" value="PWK06953.1"/>
    <property type="molecule type" value="Genomic_DNA"/>
</dbReference>
<keyword evidence="1" id="KW-0812">Transmembrane</keyword>
<dbReference type="Proteomes" id="UP000245634">
    <property type="component" value="Unassembled WGS sequence"/>
</dbReference>
<evidence type="ECO:0000256" key="2">
    <source>
        <dbReference type="SAM" id="SignalP"/>
    </source>
</evidence>
<reference evidence="3 4" key="1">
    <citation type="submission" date="2018-05" db="EMBL/GenBank/DDBJ databases">
        <title>Genomic Encyclopedia of Type Strains, Phase IV (KMG-IV): sequencing the most valuable type-strain genomes for metagenomic binning, comparative biology and taxonomic classification.</title>
        <authorList>
            <person name="Goeker M."/>
        </authorList>
    </citation>
    <scope>NUCLEOTIDE SEQUENCE [LARGE SCALE GENOMIC DNA]</scope>
    <source>
        <strain evidence="3 4">DSM 18773</strain>
    </source>
</reference>